<proteinExistence type="predicted"/>
<dbReference type="AlphaFoldDB" id="A0A5B0S4V3"/>
<comment type="caution">
    <text evidence="1">The sequence shown here is derived from an EMBL/GenBank/DDBJ whole genome shotgun (WGS) entry which is preliminary data.</text>
</comment>
<sequence length="141" mass="16209">MRQDMLKVTDTALVPLGPEDWDLFKLFIASLQEAYCDLNRNPLQTRFTTKEEAHNSRYVNQVNDLVDRSKQFWLKKDWTLFLPAALPSNPNGKDLGCTVCMEELADPEKVLLSFHVILPTFSPRLHSAMARRTVGLPHLRN</sequence>
<dbReference type="Proteomes" id="UP000325313">
    <property type="component" value="Unassembled WGS sequence"/>
</dbReference>
<accession>A0A5B0S4V3</accession>
<reference evidence="1 2" key="1">
    <citation type="submission" date="2019-05" db="EMBL/GenBank/DDBJ databases">
        <title>Emergence of the Ug99 lineage of the wheat stem rust pathogen through somatic hybridization.</title>
        <authorList>
            <person name="Li F."/>
            <person name="Upadhyaya N.M."/>
            <person name="Sperschneider J."/>
            <person name="Matny O."/>
            <person name="Nguyen-Phuc H."/>
            <person name="Mago R."/>
            <person name="Raley C."/>
            <person name="Miller M.E."/>
            <person name="Silverstein K.A.T."/>
            <person name="Henningsen E."/>
            <person name="Hirsch C.D."/>
            <person name="Visser B."/>
            <person name="Pretorius Z.A."/>
            <person name="Steffenson B.J."/>
            <person name="Schwessinger B."/>
            <person name="Dodds P.N."/>
            <person name="Figueroa M."/>
        </authorList>
    </citation>
    <scope>NUCLEOTIDE SEQUENCE [LARGE SCALE GENOMIC DNA]</scope>
    <source>
        <strain evidence="1 2">Ug99</strain>
    </source>
</reference>
<name>A0A5B0S4V3_PUCGR</name>
<evidence type="ECO:0000313" key="1">
    <source>
        <dbReference type="EMBL" id="KAA1132980.1"/>
    </source>
</evidence>
<dbReference type="EMBL" id="VDEP01000074">
    <property type="protein sequence ID" value="KAA1132980.1"/>
    <property type="molecule type" value="Genomic_DNA"/>
</dbReference>
<evidence type="ECO:0000313" key="2">
    <source>
        <dbReference type="Proteomes" id="UP000325313"/>
    </source>
</evidence>
<protein>
    <submittedName>
        <fullName evidence="1">Zinc ion binding</fullName>
    </submittedName>
</protein>
<organism evidence="1 2">
    <name type="scientific">Puccinia graminis f. sp. tritici</name>
    <dbReference type="NCBI Taxonomy" id="56615"/>
    <lineage>
        <taxon>Eukaryota</taxon>
        <taxon>Fungi</taxon>
        <taxon>Dikarya</taxon>
        <taxon>Basidiomycota</taxon>
        <taxon>Pucciniomycotina</taxon>
        <taxon>Pucciniomycetes</taxon>
        <taxon>Pucciniales</taxon>
        <taxon>Pucciniaceae</taxon>
        <taxon>Puccinia</taxon>
    </lineage>
</organism>
<gene>
    <name evidence="1" type="primary">PJA2_8</name>
    <name evidence="1" type="ORF">PGTUg99_017117</name>
</gene>